<gene>
    <name evidence="2" type="ORF">KO481_24515</name>
</gene>
<protein>
    <submittedName>
        <fullName evidence="2">M50 family metallopeptidase</fullName>
    </submittedName>
</protein>
<dbReference type="EMBL" id="JAHKNI010000008">
    <property type="protein sequence ID" value="MBU3064681.1"/>
    <property type="molecule type" value="Genomic_DNA"/>
</dbReference>
<accession>A0ABS6B4N3</accession>
<proteinExistence type="predicted"/>
<evidence type="ECO:0000313" key="2">
    <source>
        <dbReference type="EMBL" id="MBU3064681.1"/>
    </source>
</evidence>
<reference evidence="2 3" key="1">
    <citation type="submission" date="2021-06" db="EMBL/GenBank/DDBJ databases">
        <title>Actinomycetes sequencing.</title>
        <authorList>
            <person name="Shan Q."/>
        </authorList>
    </citation>
    <scope>NUCLEOTIDE SEQUENCE [LARGE SCALE GENOMIC DNA]</scope>
    <source>
        <strain evidence="2 3">NEAU-G5</strain>
    </source>
</reference>
<dbReference type="Proteomes" id="UP000733379">
    <property type="component" value="Unassembled WGS sequence"/>
</dbReference>
<comment type="caution">
    <text evidence="2">The sequence shown here is derived from an EMBL/GenBank/DDBJ whole genome shotgun (WGS) entry which is preliminary data.</text>
</comment>
<feature type="transmembrane region" description="Helical" evidence="1">
    <location>
        <begin position="43"/>
        <end position="62"/>
    </location>
</feature>
<keyword evidence="1" id="KW-0812">Transmembrane</keyword>
<dbReference type="InterPro" id="IPR049500">
    <property type="entry name" value="Peptidase_M50B-like"/>
</dbReference>
<keyword evidence="1" id="KW-0472">Membrane</keyword>
<evidence type="ECO:0000313" key="3">
    <source>
        <dbReference type="Proteomes" id="UP000733379"/>
    </source>
</evidence>
<keyword evidence="1" id="KW-1133">Transmembrane helix</keyword>
<feature type="transmembrane region" description="Helical" evidence="1">
    <location>
        <begin position="188"/>
        <end position="206"/>
    </location>
</feature>
<evidence type="ECO:0000256" key="1">
    <source>
        <dbReference type="SAM" id="Phobius"/>
    </source>
</evidence>
<feature type="transmembrane region" description="Helical" evidence="1">
    <location>
        <begin position="142"/>
        <end position="158"/>
    </location>
</feature>
<feature type="transmembrane region" description="Helical" evidence="1">
    <location>
        <begin position="114"/>
        <end position="136"/>
    </location>
</feature>
<dbReference type="Pfam" id="PF13398">
    <property type="entry name" value="Peptidase_M50B"/>
    <property type="match status" value="1"/>
</dbReference>
<keyword evidence="3" id="KW-1185">Reference proteome</keyword>
<organism evidence="2 3">
    <name type="scientific">Nocardia albiluteola</name>
    <dbReference type="NCBI Taxonomy" id="2842303"/>
    <lineage>
        <taxon>Bacteria</taxon>
        <taxon>Bacillati</taxon>
        <taxon>Actinomycetota</taxon>
        <taxon>Actinomycetes</taxon>
        <taxon>Mycobacteriales</taxon>
        <taxon>Nocardiaceae</taxon>
        <taxon>Nocardia</taxon>
    </lineage>
</organism>
<sequence>MVWSARGRWCGYPTAVSSSWFAGAGSLSSVGDRLGLVSAHPPLWVVLATAAAALAVVLYTPVWRVLRTGVTIAHEGGHALVAVLTGRSLRGVRLHSDTSGVTVSRGKPYGPGMILTTMAGYPAPSLLGLGCAALLGVGRLTLMLWLFVAALVVLLLLIRNLFGLLAVVVAGGLVFAVSWYGNVVVQGVFGYAVAWFLLFGGLRAVVELQRVHVRGDGSDADQLSRLTHLPALLWVLVFGGASLASTVVGGGLLVGHWTFAAP</sequence>
<feature type="transmembrane region" description="Helical" evidence="1">
    <location>
        <begin position="163"/>
        <end position="182"/>
    </location>
</feature>
<name>A0ABS6B4N3_9NOCA</name>
<feature type="transmembrane region" description="Helical" evidence="1">
    <location>
        <begin position="231"/>
        <end position="259"/>
    </location>
</feature>